<feature type="short sequence motif" description="DGA/G" evidence="4">
    <location>
        <begin position="181"/>
        <end position="183"/>
    </location>
</feature>
<dbReference type="PROSITE" id="PS51635">
    <property type="entry name" value="PNPLA"/>
    <property type="match status" value="1"/>
</dbReference>
<keyword evidence="2 4" id="KW-0442">Lipid degradation</keyword>
<keyword evidence="1 4" id="KW-0378">Hydrolase</keyword>
<protein>
    <submittedName>
        <fullName evidence="6">Patatin-like phospholipase family protein</fullName>
    </submittedName>
</protein>
<evidence type="ECO:0000256" key="1">
    <source>
        <dbReference type="ARBA" id="ARBA00022801"/>
    </source>
</evidence>
<evidence type="ECO:0000256" key="4">
    <source>
        <dbReference type="PROSITE-ProRule" id="PRU01161"/>
    </source>
</evidence>
<dbReference type="InterPro" id="IPR050301">
    <property type="entry name" value="NTE"/>
</dbReference>
<feature type="short sequence motif" description="GXSXG" evidence="4">
    <location>
        <begin position="35"/>
        <end position="39"/>
    </location>
</feature>
<dbReference type="EMBL" id="JBHRYQ010000001">
    <property type="protein sequence ID" value="MFC3813040.1"/>
    <property type="molecule type" value="Genomic_DNA"/>
</dbReference>
<dbReference type="InterPro" id="IPR016035">
    <property type="entry name" value="Acyl_Trfase/lysoPLipase"/>
</dbReference>
<dbReference type="Pfam" id="PF01734">
    <property type="entry name" value="Patatin"/>
    <property type="match status" value="1"/>
</dbReference>
<evidence type="ECO:0000313" key="7">
    <source>
        <dbReference type="Proteomes" id="UP001595616"/>
    </source>
</evidence>
<evidence type="ECO:0000256" key="3">
    <source>
        <dbReference type="ARBA" id="ARBA00023098"/>
    </source>
</evidence>
<name>A0ABV7Z3I0_9BACT</name>
<dbReference type="PANTHER" id="PTHR14226">
    <property type="entry name" value="NEUROPATHY TARGET ESTERASE/SWISS CHEESE D.MELANOGASTER"/>
    <property type="match status" value="1"/>
</dbReference>
<dbReference type="Proteomes" id="UP001595616">
    <property type="component" value="Unassembled WGS sequence"/>
</dbReference>
<keyword evidence="3 4" id="KW-0443">Lipid metabolism</keyword>
<feature type="domain" description="PNPLA" evidence="5">
    <location>
        <begin position="4"/>
        <end position="194"/>
    </location>
</feature>
<sequence>MKALVLGGGSLKGAWQVGAIQAVLEKGFKPEMIYGISAGALNSAFMANEAGNQMIANNSINWDTVNKKLLSFWIENITRPQDIGILKSKWMLGIDTILSRFDGLLDTNPLHEKLRKYLNLTVLRRSPVKLKVGAVNINTGVMHYADPLEQHFLDYLRASSSLPIIMPGIPIGGDHKNVYLDGGLREVVPIRQAIADGATEIYAIATHPKHKDMKPINYRSFLSLIDRIKDISVNQLENNDIEWAENYNENLISVGGFYLNKKIKLTVIRPDYSIDIKLTDFTSNDIKKIIKEGYETAYLQLNTKKA</sequence>
<comment type="caution">
    <text evidence="4">Lacks conserved residue(s) required for the propagation of feature annotation.</text>
</comment>
<accession>A0ABV7Z3I0</accession>
<comment type="caution">
    <text evidence="6">The sequence shown here is derived from an EMBL/GenBank/DDBJ whole genome shotgun (WGS) entry which is preliminary data.</text>
</comment>
<feature type="active site" description="Proton acceptor" evidence="4">
    <location>
        <position position="181"/>
    </location>
</feature>
<gene>
    <name evidence="6" type="ORF">ACFOOI_20415</name>
</gene>
<dbReference type="PANTHER" id="PTHR14226:SF57">
    <property type="entry name" value="BLR7027 PROTEIN"/>
    <property type="match status" value="1"/>
</dbReference>
<proteinExistence type="predicted"/>
<feature type="active site" description="Nucleophile" evidence="4">
    <location>
        <position position="37"/>
    </location>
</feature>
<evidence type="ECO:0000259" key="5">
    <source>
        <dbReference type="PROSITE" id="PS51635"/>
    </source>
</evidence>
<dbReference type="InterPro" id="IPR002641">
    <property type="entry name" value="PNPLA_dom"/>
</dbReference>
<evidence type="ECO:0000256" key="2">
    <source>
        <dbReference type="ARBA" id="ARBA00022963"/>
    </source>
</evidence>
<dbReference type="SUPFAM" id="SSF52151">
    <property type="entry name" value="FabD/lysophospholipase-like"/>
    <property type="match status" value="1"/>
</dbReference>
<organism evidence="6 7">
    <name type="scientific">Lacihabitans lacunae</name>
    <dbReference type="NCBI Taxonomy" id="1028214"/>
    <lineage>
        <taxon>Bacteria</taxon>
        <taxon>Pseudomonadati</taxon>
        <taxon>Bacteroidota</taxon>
        <taxon>Cytophagia</taxon>
        <taxon>Cytophagales</taxon>
        <taxon>Leadbetterellaceae</taxon>
        <taxon>Lacihabitans</taxon>
    </lineage>
</organism>
<dbReference type="Gene3D" id="3.40.1090.10">
    <property type="entry name" value="Cytosolic phospholipase A2 catalytic domain"/>
    <property type="match status" value="2"/>
</dbReference>
<dbReference type="RefSeq" id="WP_379839946.1">
    <property type="nucleotide sequence ID" value="NZ_JBHRYQ010000001.1"/>
</dbReference>
<evidence type="ECO:0000313" key="6">
    <source>
        <dbReference type="EMBL" id="MFC3813040.1"/>
    </source>
</evidence>
<keyword evidence="7" id="KW-1185">Reference proteome</keyword>
<reference evidence="7" key="1">
    <citation type="journal article" date="2019" name="Int. J. Syst. Evol. Microbiol.">
        <title>The Global Catalogue of Microorganisms (GCM) 10K type strain sequencing project: providing services to taxonomists for standard genome sequencing and annotation.</title>
        <authorList>
            <consortium name="The Broad Institute Genomics Platform"/>
            <consortium name="The Broad Institute Genome Sequencing Center for Infectious Disease"/>
            <person name="Wu L."/>
            <person name="Ma J."/>
        </authorList>
    </citation>
    <scope>NUCLEOTIDE SEQUENCE [LARGE SCALE GENOMIC DNA]</scope>
    <source>
        <strain evidence="7">CECT 7956</strain>
    </source>
</reference>